<dbReference type="Proteomes" id="UP000283210">
    <property type="component" value="Chromosome 21"/>
</dbReference>
<protein>
    <submittedName>
        <fullName evidence="2">Uncharacterized protein</fullName>
    </submittedName>
</protein>
<evidence type="ECO:0000313" key="3">
    <source>
        <dbReference type="Proteomes" id="UP000283210"/>
    </source>
</evidence>
<accession>A0A3S2LP06</accession>
<name>A0A3S2LP06_ORYJA</name>
<reference evidence="2 3" key="1">
    <citation type="submission" date="2018-11" db="EMBL/GenBank/DDBJ databases">
        <authorList>
            <person name="Lopez-Roques C."/>
            <person name="Donnadieu C."/>
            <person name="Bouchez O."/>
            <person name="Klopp C."/>
            <person name="Cabau C."/>
            <person name="Zahm M."/>
        </authorList>
    </citation>
    <scope>NUCLEOTIDE SEQUENCE [LARGE SCALE GENOMIC DNA]</scope>
    <source>
        <strain evidence="2">RS831</strain>
        <tissue evidence="2">Whole body</tissue>
    </source>
</reference>
<organism evidence="2 3">
    <name type="scientific">Oryzias javanicus</name>
    <name type="common">Javanese ricefish</name>
    <name type="synonym">Aplocheilus javanicus</name>
    <dbReference type="NCBI Taxonomy" id="123683"/>
    <lineage>
        <taxon>Eukaryota</taxon>
        <taxon>Metazoa</taxon>
        <taxon>Chordata</taxon>
        <taxon>Craniata</taxon>
        <taxon>Vertebrata</taxon>
        <taxon>Euteleostomi</taxon>
        <taxon>Actinopterygii</taxon>
        <taxon>Neopterygii</taxon>
        <taxon>Teleostei</taxon>
        <taxon>Neoteleostei</taxon>
        <taxon>Acanthomorphata</taxon>
        <taxon>Ovalentaria</taxon>
        <taxon>Atherinomorphae</taxon>
        <taxon>Beloniformes</taxon>
        <taxon>Adrianichthyidae</taxon>
        <taxon>Oryziinae</taxon>
        <taxon>Oryzias</taxon>
    </lineage>
</organism>
<sequence length="130" mass="14324">MIPAHRIYRRKPNKDESNRRIKEVCQPGGEERNGEGGRFHTGGIGRATAVAQEGGTRGRARNKPAGSNVTPLDILTAAHCERTAQHHGARVWISSIKPRHEMRCELNRTNLPDSVRLGEEALKRTGTQAG</sequence>
<feature type="region of interest" description="Disordered" evidence="1">
    <location>
        <begin position="1"/>
        <end position="45"/>
    </location>
</feature>
<evidence type="ECO:0000256" key="1">
    <source>
        <dbReference type="SAM" id="MobiDB-lite"/>
    </source>
</evidence>
<feature type="compositionally biased region" description="Basic and acidic residues" evidence="1">
    <location>
        <begin position="13"/>
        <end position="38"/>
    </location>
</feature>
<feature type="compositionally biased region" description="Basic residues" evidence="1">
    <location>
        <begin position="1"/>
        <end position="12"/>
    </location>
</feature>
<dbReference type="EMBL" id="CM012457">
    <property type="protein sequence ID" value="RVE58017.1"/>
    <property type="molecule type" value="Genomic_DNA"/>
</dbReference>
<evidence type="ECO:0000313" key="2">
    <source>
        <dbReference type="EMBL" id="RVE58017.1"/>
    </source>
</evidence>
<keyword evidence="3" id="KW-1185">Reference proteome</keyword>
<reference evidence="2 3" key="2">
    <citation type="submission" date="2019-01" db="EMBL/GenBank/DDBJ databases">
        <title>A chromosome length genome reference of the Java medaka (oryzias javanicus).</title>
        <authorList>
            <person name="Herpin A."/>
            <person name="Takehana Y."/>
            <person name="Naruse K."/>
            <person name="Ansai S."/>
            <person name="Kawaguchi M."/>
        </authorList>
    </citation>
    <scope>NUCLEOTIDE SEQUENCE [LARGE SCALE GENOMIC DNA]</scope>
    <source>
        <strain evidence="2">RS831</strain>
        <tissue evidence="2">Whole body</tissue>
    </source>
</reference>
<proteinExistence type="predicted"/>
<gene>
    <name evidence="2" type="ORF">OJAV_G00205270</name>
</gene>
<dbReference type="AlphaFoldDB" id="A0A3S2LP06"/>